<dbReference type="InterPro" id="IPR016047">
    <property type="entry name" value="M23ase_b-sheet_dom"/>
</dbReference>
<feature type="chain" id="PRO_5036918179" evidence="1">
    <location>
        <begin position="29"/>
        <end position="362"/>
    </location>
</feature>
<dbReference type="InterPro" id="IPR035992">
    <property type="entry name" value="Ricin_B-like_lectins"/>
</dbReference>
<feature type="domain" description="M23ase beta-sheet core" evidence="3">
    <location>
        <begin position="243"/>
        <end position="327"/>
    </location>
</feature>
<organism evidence="4 5">
    <name type="scientific">Richelia sinica FACHB-800</name>
    <dbReference type="NCBI Taxonomy" id="1357546"/>
    <lineage>
        <taxon>Bacteria</taxon>
        <taxon>Bacillati</taxon>
        <taxon>Cyanobacteriota</taxon>
        <taxon>Cyanophyceae</taxon>
        <taxon>Nostocales</taxon>
        <taxon>Nostocaceae</taxon>
        <taxon>Richelia</taxon>
    </lineage>
</organism>
<dbReference type="PROSITE" id="PS50231">
    <property type="entry name" value="RICIN_B_LECTIN"/>
    <property type="match status" value="1"/>
</dbReference>
<dbReference type="InterPro" id="IPR050570">
    <property type="entry name" value="Cell_wall_metabolism_enzyme"/>
</dbReference>
<reference evidence="4" key="1">
    <citation type="submission" date="2017-04" db="EMBL/GenBank/DDBJ databases">
        <title>Genome deletions in a multicellular cyanobacterial endosymbiont for morphological adaptation in marine diatoms.</title>
        <authorList>
            <person name="Wang Y."/>
            <person name="Gao H."/>
            <person name="Li R."/>
            <person name="Xu X."/>
        </authorList>
    </citation>
    <scope>NUCLEOTIDE SEQUENCE</scope>
    <source>
        <strain evidence="4">FACHB 800</strain>
    </source>
</reference>
<keyword evidence="5" id="KW-1185">Reference proteome</keyword>
<dbReference type="SUPFAM" id="SSF50370">
    <property type="entry name" value="Ricin B-like lectins"/>
    <property type="match status" value="1"/>
</dbReference>
<evidence type="ECO:0000313" key="5">
    <source>
        <dbReference type="Proteomes" id="UP000683511"/>
    </source>
</evidence>
<evidence type="ECO:0000259" key="3">
    <source>
        <dbReference type="Pfam" id="PF01551"/>
    </source>
</evidence>
<dbReference type="GO" id="GO:0004222">
    <property type="term" value="F:metalloendopeptidase activity"/>
    <property type="evidence" value="ECO:0007669"/>
    <property type="project" value="TreeGrafter"/>
</dbReference>
<dbReference type="InterPro" id="IPR000772">
    <property type="entry name" value="Ricin_B_lectin"/>
</dbReference>
<evidence type="ECO:0000256" key="1">
    <source>
        <dbReference type="SAM" id="SignalP"/>
    </source>
</evidence>
<sequence>MAQISRKNTLASGVFALSVVATAGSAQAAETLYIDGFALNTNNQFIRIDSSPIMSSWKRNDGDIDQQFDRLQGNKDGILFKHGSTGLCLNAYRHWAGAQFNVRPCNPNDGDQNWKQIDRGNGYFSIQLANTNLCIEMPYRANGGKIQLTGCANTANQNFRSSANQTSPPPTGSYFNNLLKWSDAQWESSINSAAALTSINNGSSPVTQIYRDLSNSLFGQVFRIEGAYISDDYYSATGGGYGYHGGIDISAPSGTPVKTLVSGKVIVADMTWGLLTIQDVNGVNHIYKHLNKFLVSPGQNVTAGQIVANTGSTAAASPHLHYEITRSAYPYGALQKPRAVTKDDFRTRTYNPLKDYWQMRRR</sequence>
<gene>
    <name evidence="4" type="ORF">B6N60_04456</name>
</gene>
<dbReference type="RefSeq" id="WP_190605765.1">
    <property type="nucleotide sequence ID" value="NZ_CP021056.1"/>
</dbReference>
<dbReference type="Gene3D" id="2.70.70.10">
    <property type="entry name" value="Glucose Permease (Domain IIA)"/>
    <property type="match status" value="1"/>
</dbReference>
<name>A0A975TD56_9NOST</name>
<proteinExistence type="predicted"/>
<dbReference type="CDD" id="cd00161">
    <property type="entry name" value="beta-trefoil_Ricin-like"/>
    <property type="match status" value="1"/>
</dbReference>
<dbReference type="PANTHER" id="PTHR21666">
    <property type="entry name" value="PEPTIDASE-RELATED"/>
    <property type="match status" value="1"/>
</dbReference>
<dbReference type="AlphaFoldDB" id="A0A975TD56"/>
<protein>
    <submittedName>
        <fullName evidence="4">Bacterial SH3 domain family</fullName>
    </submittedName>
</protein>
<evidence type="ECO:0000259" key="2">
    <source>
        <dbReference type="Pfam" id="PF00652"/>
    </source>
</evidence>
<dbReference type="Gene3D" id="2.80.10.50">
    <property type="match status" value="1"/>
</dbReference>
<dbReference type="Proteomes" id="UP000683511">
    <property type="component" value="Chromosome"/>
</dbReference>
<dbReference type="Pfam" id="PF00652">
    <property type="entry name" value="Ricin_B_lectin"/>
    <property type="match status" value="1"/>
</dbReference>
<dbReference type="EMBL" id="CP021056">
    <property type="protein sequence ID" value="QXE25736.1"/>
    <property type="molecule type" value="Genomic_DNA"/>
</dbReference>
<dbReference type="PANTHER" id="PTHR21666:SF270">
    <property type="entry name" value="MUREIN HYDROLASE ACTIVATOR ENVC"/>
    <property type="match status" value="1"/>
</dbReference>
<accession>A0A975TD56</accession>
<evidence type="ECO:0000313" key="4">
    <source>
        <dbReference type="EMBL" id="QXE25736.1"/>
    </source>
</evidence>
<dbReference type="SUPFAM" id="SSF51261">
    <property type="entry name" value="Duplicated hybrid motif"/>
    <property type="match status" value="1"/>
</dbReference>
<dbReference type="KEGG" id="rsin:B6N60_04456"/>
<feature type="domain" description="Ricin B lectin" evidence="2">
    <location>
        <begin position="83"/>
        <end position="165"/>
    </location>
</feature>
<dbReference type="InterPro" id="IPR011055">
    <property type="entry name" value="Dup_hybrid_motif"/>
</dbReference>
<dbReference type="Pfam" id="PF01551">
    <property type="entry name" value="Peptidase_M23"/>
    <property type="match status" value="1"/>
</dbReference>
<keyword evidence="1" id="KW-0732">Signal</keyword>
<feature type="signal peptide" evidence="1">
    <location>
        <begin position="1"/>
        <end position="28"/>
    </location>
</feature>
<dbReference type="CDD" id="cd12797">
    <property type="entry name" value="M23_peptidase"/>
    <property type="match status" value="1"/>
</dbReference>